<dbReference type="AlphaFoldDB" id="A0A099U786"/>
<keyword evidence="2 5" id="KW-0067">ATP-binding</keyword>
<protein>
    <submittedName>
        <fullName evidence="4">ABC transporter ATP-binding protein</fullName>
    </submittedName>
    <submittedName>
        <fullName evidence="5">ATP-binding cassette domain-containing protein</fullName>
    </submittedName>
</protein>
<evidence type="ECO:0000313" key="7">
    <source>
        <dbReference type="Proteomes" id="UP000244890"/>
    </source>
</evidence>
<dbReference type="InterPro" id="IPR003439">
    <property type="entry name" value="ABC_transporter-like_ATP-bd"/>
</dbReference>
<dbReference type="PROSITE" id="PS00211">
    <property type="entry name" value="ABC_TRANSPORTER_1"/>
    <property type="match status" value="1"/>
</dbReference>
<dbReference type="RefSeq" id="WP_034554573.1">
    <property type="nucleotide sequence ID" value="NZ_CP021886.1"/>
</dbReference>
<proteinExistence type="predicted"/>
<organism evidence="5 6">
    <name type="scientific">Helicobacter apodemus</name>
    <dbReference type="NCBI Taxonomy" id="135569"/>
    <lineage>
        <taxon>Bacteria</taxon>
        <taxon>Pseudomonadati</taxon>
        <taxon>Campylobacterota</taxon>
        <taxon>Epsilonproteobacteria</taxon>
        <taxon>Campylobacterales</taxon>
        <taxon>Helicobacteraceae</taxon>
        <taxon>Helicobacter</taxon>
    </lineage>
</organism>
<name>A0A099U786_9HELI</name>
<dbReference type="PROSITE" id="PS50893">
    <property type="entry name" value="ABC_TRANSPORTER_2"/>
    <property type="match status" value="1"/>
</dbReference>
<reference evidence="4 7" key="2">
    <citation type="submission" date="2017-06" db="EMBL/GenBank/DDBJ databases">
        <title>Complete genome of Helicobacter apodemus.</title>
        <authorList>
            <person name="Cho S."/>
        </authorList>
    </citation>
    <scope>NUCLEOTIDE SEQUENCE [LARGE SCALE GENOMIC DNA]</scope>
    <source>
        <strain evidence="4">SCJK1</strain>
        <strain evidence="7">SNUVETPUB-15-01</strain>
    </source>
</reference>
<dbReference type="InterPro" id="IPR003593">
    <property type="entry name" value="AAA+_ATPase"/>
</dbReference>
<reference evidence="5 6" key="1">
    <citation type="journal article" date="2014" name="Genome Announc.">
        <title>Draft genome sequences of eight enterohepatic helicobacter species isolated from both laboratory and wild rodents.</title>
        <authorList>
            <person name="Sheh A."/>
            <person name="Shen Z."/>
            <person name="Fox J.G."/>
        </authorList>
    </citation>
    <scope>NUCLEOTIDE SEQUENCE [LARGE SCALE GENOMIC DNA]</scope>
    <source>
        <strain evidence="5 6">MIT-03-7007</strain>
    </source>
</reference>
<dbReference type="EMBL" id="CP021886">
    <property type="protein sequence ID" value="AWI34422.1"/>
    <property type="molecule type" value="Genomic_DNA"/>
</dbReference>
<dbReference type="Proteomes" id="UP000244890">
    <property type="component" value="Chromosome"/>
</dbReference>
<sequence>MSLLEVKGISFSYEKPIIENLSFSANGGESISIMGVSGSGKSTLLHILSSFLKPQKGSVNIFNKDIYAIPYAEILALRRKEIGIIFQSHYLFLGFSARENLEVASLLSEERIDDSLLEFFGIFENLPKNVSALSGGQQQRLSIARILTKKPHIIFADEPTGNLDRENAFKVMGLLFEYIHQTSTLLIYVTHDPLLAQKATRSYQLENATLKPLH</sequence>
<dbReference type="EMBL" id="JRPC02000005">
    <property type="protein sequence ID" value="TLE16519.1"/>
    <property type="molecule type" value="Genomic_DNA"/>
</dbReference>
<gene>
    <name evidence="4" type="ORF">CDV25_06355</name>
    <name evidence="5" type="ORF">LS72_002520</name>
</gene>
<dbReference type="SUPFAM" id="SSF52540">
    <property type="entry name" value="P-loop containing nucleoside triphosphate hydrolases"/>
    <property type="match status" value="1"/>
</dbReference>
<evidence type="ECO:0000313" key="5">
    <source>
        <dbReference type="EMBL" id="TLE16519.1"/>
    </source>
</evidence>
<dbReference type="InterPro" id="IPR027417">
    <property type="entry name" value="P-loop_NTPase"/>
</dbReference>
<dbReference type="OrthoDB" id="9814623at2"/>
<dbReference type="Pfam" id="PF00005">
    <property type="entry name" value="ABC_tran"/>
    <property type="match status" value="1"/>
</dbReference>
<feature type="domain" description="ABC transporter" evidence="3">
    <location>
        <begin position="1"/>
        <end position="213"/>
    </location>
</feature>
<dbReference type="GO" id="GO:0016887">
    <property type="term" value="F:ATP hydrolysis activity"/>
    <property type="evidence" value="ECO:0007669"/>
    <property type="project" value="InterPro"/>
</dbReference>
<dbReference type="KEGG" id="had:CDV25_06355"/>
<accession>A0A099U786</accession>
<evidence type="ECO:0000313" key="4">
    <source>
        <dbReference type="EMBL" id="AWI34422.1"/>
    </source>
</evidence>
<evidence type="ECO:0000256" key="2">
    <source>
        <dbReference type="ARBA" id="ARBA00022840"/>
    </source>
</evidence>
<dbReference type="SMART" id="SM00382">
    <property type="entry name" value="AAA"/>
    <property type="match status" value="1"/>
</dbReference>
<dbReference type="GO" id="GO:0005524">
    <property type="term" value="F:ATP binding"/>
    <property type="evidence" value="ECO:0007669"/>
    <property type="project" value="UniProtKB-KW"/>
</dbReference>
<evidence type="ECO:0000313" key="6">
    <source>
        <dbReference type="Proteomes" id="UP000029920"/>
    </source>
</evidence>
<keyword evidence="1" id="KW-0547">Nucleotide-binding</keyword>
<dbReference type="Proteomes" id="UP000029920">
    <property type="component" value="Unassembled WGS sequence"/>
</dbReference>
<evidence type="ECO:0000259" key="3">
    <source>
        <dbReference type="PROSITE" id="PS50893"/>
    </source>
</evidence>
<reference evidence="5" key="3">
    <citation type="submission" date="2018-04" db="EMBL/GenBank/DDBJ databases">
        <authorList>
            <person name="Sheh A."/>
            <person name="Shen Z."/>
            <person name="Mannion A.J."/>
            <person name="Fox J.G."/>
        </authorList>
    </citation>
    <scope>NUCLEOTIDE SEQUENCE</scope>
    <source>
        <strain evidence="5">MIT-03-7007</strain>
    </source>
</reference>
<dbReference type="InterPro" id="IPR017871">
    <property type="entry name" value="ABC_transporter-like_CS"/>
</dbReference>
<dbReference type="PANTHER" id="PTHR42798:SF2">
    <property type="entry name" value="ABC TRANSPORTER ATP-BINDING PROTEIN MG467-RELATED"/>
    <property type="match status" value="1"/>
</dbReference>
<dbReference type="Gene3D" id="3.40.50.300">
    <property type="entry name" value="P-loop containing nucleotide triphosphate hydrolases"/>
    <property type="match status" value="1"/>
</dbReference>
<keyword evidence="6" id="KW-1185">Reference proteome</keyword>
<evidence type="ECO:0000256" key="1">
    <source>
        <dbReference type="ARBA" id="ARBA00022741"/>
    </source>
</evidence>
<dbReference type="PANTHER" id="PTHR42798">
    <property type="entry name" value="LIPOPROTEIN-RELEASING SYSTEM ATP-BINDING PROTEIN LOLD"/>
    <property type="match status" value="1"/>
</dbReference>